<gene>
    <name evidence="2" type="ORF">SAMN02745130_00456</name>
</gene>
<feature type="signal peptide" evidence="1">
    <location>
        <begin position="1"/>
        <end position="22"/>
    </location>
</feature>
<proteinExistence type="predicted"/>
<evidence type="ECO:0000256" key="1">
    <source>
        <dbReference type="SAM" id="SignalP"/>
    </source>
</evidence>
<dbReference type="AlphaFoldDB" id="A0A1T4VWM4"/>
<dbReference type="EMBL" id="FUYB01000002">
    <property type="protein sequence ID" value="SKA69384.1"/>
    <property type="molecule type" value="Genomic_DNA"/>
</dbReference>
<keyword evidence="1" id="KW-0732">Signal</keyword>
<dbReference type="Proteomes" id="UP000190460">
    <property type="component" value="Unassembled WGS sequence"/>
</dbReference>
<dbReference type="OrthoDB" id="5619228at2"/>
<organism evidence="2 3">
    <name type="scientific">Thiothrix eikelboomii</name>
    <dbReference type="NCBI Taxonomy" id="92487"/>
    <lineage>
        <taxon>Bacteria</taxon>
        <taxon>Pseudomonadati</taxon>
        <taxon>Pseudomonadota</taxon>
        <taxon>Gammaproteobacteria</taxon>
        <taxon>Thiotrichales</taxon>
        <taxon>Thiotrichaceae</taxon>
        <taxon>Thiothrix</taxon>
    </lineage>
</organism>
<feature type="chain" id="PRO_5011984310" description="Cellulose-binding domain-containing protein" evidence="1">
    <location>
        <begin position="23"/>
        <end position="526"/>
    </location>
</feature>
<dbReference type="RefSeq" id="WP_078920961.1">
    <property type="nucleotide sequence ID" value="NZ_FUYB01000002.1"/>
</dbReference>
<evidence type="ECO:0000313" key="2">
    <source>
        <dbReference type="EMBL" id="SKA69384.1"/>
    </source>
</evidence>
<accession>A0A1T4VWM4</accession>
<protein>
    <recommendedName>
        <fullName evidence="4">Cellulose-binding domain-containing protein</fullName>
    </recommendedName>
</protein>
<evidence type="ECO:0000313" key="3">
    <source>
        <dbReference type="Proteomes" id="UP000190460"/>
    </source>
</evidence>
<dbReference type="STRING" id="92487.SAMN02745130_00456"/>
<sequence length="526" mass="58660">MLKLNHLLASLCLLSLSLPAAAMTPYVGINTNEAVHFDASLPFADVFRTAEPFRENKEFTKGNISYDANGWVSNLNGGQAGTWFLRWIPAAALPQGNYTVSYEGSGKIGYRESATPVSQAPGRDIISLKPNADGEISAGLVIEQSDPKNPIRDIRVTMPGGICENNPYQRVNAGGQCGGGQYLAFADAGSKVLFNPDYLNFMKQFRTLRFMNMSGITRNELQSWAQRPHLQEATWGGREGVRGVPLEVMVQLANTLNANAWFNLPHRADNEFVRQYAQYVSSNLRPNLKAYVEYTNEAWNSVFSQAQYMIKMGQQARLDSVPLNAGLKYYGQRSKEIFAIWEQVFGNRQRLVRVLGGWAGNPATTPVILKAAEVYKSTDLFAIAPYFYADQNSLMRASSVDDIFSLVNGNQAYSIKQTLRLIDQHMMLLEPYGVSLGAYEGGQHLVHYGTKSKKEHPNPILIEANRDPRMEAAYIELLDGFRKAGGKLFMAFSSPRANAFYGCWGIKEYITQPSTETPKFRALTRF</sequence>
<reference evidence="2 3" key="1">
    <citation type="submission" date="2017-02" db="EMBL/GenBank/DDBJ databases">
        <authorList>
            <person name="Peterson S.W."/>
        </authorList>
    </citation>
    <scope>NUCLEOTIDE SEQUENCE [LARGE SCALE GENOMIC DNA]</scope>
    <source>
        <strain evidence="2 3">ATCC 49788</strain>
    </source>
</reference>
<evidence type="ECO:0008006" key="4">
    <source>
        <dbReference type="Google" id="ProtNLM"/>
    </source>
</evidence>
<keyword evidence="3" id="KW-1185">Reference proteome</keyword>
<name>A0A1T4VWM4_9GAMM</name>